<sequence>MGLPEFCRAVYKRKSPITNQAKFVQAVFQHAGSAERLDDEYARKIFTGAKPISEPQYESFPTQVSKKSLHDFLLAHLRPLPSTKRTLDDRCQEVGKDAGLPSTLTIEPEAFIWALTDWFDAIIHDPDHCDVLEHCYRLRLEDQEPEEINPAPQPLYQGDRVDVTQPPALQKHKPGFWVEFTHTWTLRNVGSIDWTSRTLICTNPTDPRLRPVGTTQIAIPDSPPATAKFIKISCTFRAQGYEGAASSHWEMRNQEGENCFPQATTTFNVNATVINPDLHAIRQER</sequence>
<dbReference type="EMBL" id="JABCUV010000006">
    <property type="protein sequence ID" value="NMW93321.1"/>
    <property type="molecule type" value="Genomic_DNA"/>
</dbReference>
<evidence type="ECO:0000313" key="3">
    <source>
        <dbReference type="EMBL" id="NMW93321.1"/>
    </source>
</evidence>
<dbReference type="RefSeq" id="WP_004007640.1">
    <property type="nucleotide sequence ID" value="NZ_CAMXYF010000005.1"/>
</dbReference>
<dbReference type="Pfam" id="PF16158">
    <property type="entry name" value="N_BRCA1_IG"/>
    <property type="match status" value="1"/>
</dbReference>
<dbReference type="OrthoDB" id="166850at2"/>
<gene>
    <name evidence="2" type="ORF">FYZ43_05945</name>
    <name evidence="3" type="ORF">HHJ74_06355</name>
</gene>
<protein>
    <recommendedName>
        <fullName evidence="1">Nbr1 FW domain-containing protein</fullName>
    </recommendedName>
</protein>
<dbReference type="Proteomes" id="UP001209486">
    <property type="component" value="Unassembled WGS sequence"/>
</dbReference>
<organism evidence="3 4">
    <name type="scientific">Mobiluncus mulieris</name>
    <dbReference type="NCBI Taxonomy" id="2052"/>
    <lineage>
        <taxon>Bacteria</taxon>
        <taxon>Bacillati</taxon>
        <taxon>Actinomycetota</taxon>
        <taxon>Actinomycetes</taxon>
        <taxon>Actinomycetales</taxon>
        <taxon>Actinomycetaceae</taxon>
        <taxon>Mobiluncus</taxon>
    </lineage>
</organism>
<evidence type="ECO:0000313" key="5">
    <source>
        <dbReference type="Proteomes" id="UP001209486"/>
    </source>
</evidence>
<dbReference type="Gene3D" id="2.60.40.10">
    <property type="entry name" value="Immunoglobulins"/>
    <property type="match status" value="1"/>
</dbReference>
<dbReference type="Proteomes" id="UP000582487">
    <property type="component" value="Unassembled WGS sequence"/>
</dbReference>
<accession>A0A2X1U0F8</accession>
<name>A0A2X1U0F8_9ACTO</name>
<reference evidence="3 4" key="2">
    <citation type="submission" date="2020-04" db="EMBL/GenBank/DDBJ databases">
        <title>Antimicrobial susceptibility and clonality of vaginal-derived multi-drug resistant Mobiluncus isolates in China.</title>
        <authorList>
            <person name="Zhang X."/>
        </authorList>
    </citation>
    <scope>NUCLEOTIDE SEQUENCE [LARGE SCALE GENOMIC DNA]</scope>
    <source>
        <strain evidence="3 4">7</strain>
    </source>
</reference>
<dbReference type="GO" id="GO:0005975">
    <property type="term" value="P:carbohydrate metabolic process"/>
    <property type="evidence" value="ECO:0007669"/>
    <property type="project" value="UniProtKB-ARBA"/>
</dbReference>
<evidence type="ECO:0000313" key="4">
    <source>
        <dbReference type="Proteomes" id="UP000582487"/>
    </source>
</evidence>
<comment type="caution">
    <text evidence="3">The sequence shown here is derived from an EMBL/GenBank/DDBJ whole genome shotgun (WGS) entry which is preliminary data.</text>
</comment>
<dbReference type="AlphaFoldDB" id="A0A2X1U0F8"/>
<dbReference type="InterPro" id="IPR032350">
    <property type="entry name" value="Nbr1_FW"/>
</dbReference>
<dbReference type="InterPro" id="IPR013783">
    <property type="entry name" value="Ig-like_fold"/>
</dbReference>
<evidence type="ECO:0000259" key="1">
    <source>
        <dbReference type="Pfam" id="PF16158"/>
    </source>
</evidence>
<reference evidence="2 5" key="1">
    <citation type="submission" date="2019-08" db="EMBL/GenBank/DDBJ databases">
        <title>Comparison of rpoB and gyrB Sequences from Mobiluncus Species and Development of a Multiplex PCR Method for Clinical Detection of Mobiluncus curtisii and Mobiluncus mulieris.</title>
        <authorList>
            <person name="Yang L."/>
            <person name="Shen Y."/>
            <person name="Xu G."/>
            <person name="Shu L.-B."/>
            <person name="Hu J."/>
            <person name="Zhang R."/>
            <person name="Wang Y."/>
            <person name="Zhou H.-W."/>
            <person name="Zhang X."/>
        </authorList>
    </citation>
    <scope>NUCLEOTIDE SEQUENCE [LARGE SCALE GENOMIC DNA]</scope>
    <source>
        <strain evidence="2 5">M26</strain>
    </source>
</reference>
<feature type="domain" description="Nbr1 FW" evidence="1">
    <location>
        <begin position="179"/>
        <end position="262"/>
    </location>
</feature>
<evidence type="ECO:0000313" key="2">
    <source>
        <dbReference type="EMBL" id="MCU9968947.1"/>
    </source>
</evidence>
<dbReference type="EMBL" id="VSZY01000007">
    <property type="protein sequence ID" value="MCU9968947.1"/>
    <property type="molecule type" value="Genomic_DNA"/>
</dbReference>
<proteinExistence type="predicted"/>